<dbReference type="Pfam" id="PF01041">
    <property type="entry name" value="DegT_DnrJ_EryC1"/>
    <property type="match status" value="1"/>
</dbReference>
<dbReference type="PIRSF" id="PIRSF000390">
    <property type="entry name" value="PLP_StrS"/>
    <property type="match status" value="1"/>
</dbReference>
<name>A0A1I0YV17_9RHOB</name>
<dbReference type="InterPro" id="IPR015421">
    <property type="entry name" value="PyrdxlP-dep_Trfase_major"/>
</dbReference>
<sequence>MDNPRPPGRKFDGSFTQQEAIPEDAINAAVAVLQSGRLHRYNVAAGESGEVATLESEYRDWQECQFCLALTSGGQALQIALRASGVQRGDVVLTNGFTLAPVPGAIEAVGGRAVLVEIDETLRIDLGDLQRKIASSGARFLMLSHMRGHLCDMQKLMEICDGADVTVIEDCAHTMGAKWAGVRSGNWGKAACFSTQTYKHMNSGEGGLLTTNDPLIAARATILSGSYMLYERHGAGPSPEAFADARYEMPNCSARMDNLRAAILRPQLTRLNENLRRWNERYGIVEGRLKAESRIVTIPLPPAESHVGSSIQFRVPGWNPETCRAFLSAAADRGVEIKWFGAKEPTGFTSNHQSWRYLTQQNLPATDRILETLFDMRLPLSFSSEDCSLIADLICEAVGEVEN</sequence>
<dbReference type="EMBL" id="FOJU01000007">
    <property type="protein sequence ID" value="SFB15953.1"/>
    <property type="molecule type" value="Genomic_DNA"/>
</dbReference>
<comment type="similarity">
    <text evidence="1 4">Belongs to the DegT/DnrJ/EryC1 family.</text>
</comment>
<dbReference type="GO" id="GO:0000271">
    <property type="term" value="P:polysaccharide biosynthetic process"/>
    <property type="evidence" value="ECO:0007669"/>
    <property type="project" value="TreeGrafter"/>
</dbReference>
<dbReference type="Proteomes" id="UP000198796">
    <property type="component" value="Unassembled WGS sequence"/>
</dbReference>
<dbReference type="GO" id="GO:0008483">
    <property type="term" value="F:transaminase activity"/>
    <property type="evidence" value="ECO:0007669"/>
    <property type="project" value="TreeGrafter"/>
</dbReference>
<keyword evidence="3 4" id="KW-0663">Pyridoxal phosphate</keyword>
<dbReference type="STRING" id="871651.SAMN05421688_3307"/>
<proteinExistence type="inferred from homology"/>
<feature type="active site" description="Proton acceptor" evidence="2">
    <location>
        <position position="199"/>
    </location>
</feature>
<dbReference type="OrthoDB" id="9768668at2"/>
<keyword evidence="6" id="KW-1185">Reference proteome</keyword>
<dbReference type="AlphaFoldDB" id="A0A1I0YV17"/>
<dbReference type="PANTHER" id="PTHR30244">
    <property type="entry name" value="TRANSAMINASE"/>
    <property type="match status" value="1"/>
</dbReference>
<reference evidence="5 6" key="1">
    <citation type="submission" date="2016-10" db="EMBL/GenBank/DDBJ databases">
        <authorList>
            <person name="de Groot N.N."/>
        </authorList>
    </citation>
    <scope>NUCLEOTIDE SEQUENCE [LARGE SCALE GENOMIC DNA]</scope>
    <source>
        <strain evidence="5 6">DSM 29316</strain>
    </source>
</reference>
<evidence type="ECO:0000256" key="2">
    <source>
        <dbReference type="PIRSR" id="PIRSR000390-1"/>
    </source>
</evidence>
<evidence type="ECO:0000256" key="4">
    <source>
        <dbReference type="RuleBase" id="RU004508"/>
    </source>
</evidence>
<dbReference type="Gene3D" id="3.40.640.10">
    <property type="entry name" value="Type I PLP-dependent aspartate aminotransferase-like (Major domain)"/>
    <property type="match status" value="1"/>
</dbReference>
<dbReference type="PANTHER" id="PTHR30244:SF34">
    <property type="entry name" value="DTDP-4-AMINO-4,6-DIDEOXYGALACTOSE TRANSAMINASE"/>
    <property type="match status" value="1"/>
</dbReference>
<evidence type="ECO:0000256" key="3">
    <source>
        <dbReference type="PIRSR" id="PIRSR000390-2"/>
    </source>
</evidence>
<dbReference type="SUPFAM" id="SSF53383">
    <property type="entry name" value="PLP-dependent transferases"/>
    <property type="match status" value="1"/>
</dbReference>
<dbReference type="RefSeq" id="WP_092066838.1">
    <property type="nucleotide sequence ID" value="NZ_FOJU01000007.1"/>
</dbReference>
<dbReference type="InterPro" id="IPR000653">
    <property type="entry name" value="DegT/StrS_aminotransferase"/>
</dbReference>
<evidence type="ECO:0000313" key="6">
    <source>
        <dbReference type="Proteomes" id="UP000198796"/>
    </source>
</evidence>
<evidence type="ECO:0000313" key="5">
    <source>
        <dbReference type="EMBL" id="SFB15953.1"/>
    </source>
</evidence>
<accession>A0A1I0YV17</accession>
<evidence type="ECO:0000256" key="1">
    <source>
        <dbReference type="ARBA" id="ARBA00037999"/>
    </source>
</evidence>
<dbReference type="GO" id="GO:0030170">
    <property type="term" value="F:pyridoxal phosphate binding"/>
    <property type="evidence" value="ECO:0007669"/>
    <property type="project" value="TreeGrafter"/>
</dbReference>
<protein>
    <submittedName>
        <fullName evidence="5">dTDP-4-amino-4,6-dideoxygalactose transaminase</fullName>
    </submittedName>
</protein>
<organism evidence="5 6">
    <name type="scientific">Poseidonocella pacifica</name>
    <dbReference type="NCBI Taxonomy" id="871651"/>
    <lineage>
        <taxon>Bacteria</taxon>
        <taxon>Pseudomonadati</taxon>
        <taxon>Pseudomonadota</taxon>
        <taxon>Alphaproteobacteria</taxon>
        <taxon>Rhodobacterales</taxon>
        <taxon>Roseobacteraceae</taxon>
        <taxon>Poseidonocella</taxon>
    </lineage>
</organism>
<gene>
    <name evidence="5" type="ORF">SAMN05421688_3307</name>
</gene>
<dbReference type="InterPro" id="IPR015424">
    <property type="entry name" value="PyrdxlP-dep_Trfase"/>
</dbReference>
<feature type="modified residue" description="N6-(pyridoxal phosphate)lysine" evidence="3">
    <location>
        <position position="199"/>
    </location>
</feature>